<proteinExistence type="predicted"/>
<dbReference type="PATRIC" id="fig|1562462.4.peg.547"/>
<accession>A0A0M4LYA9</accession>
<dbReference type="Proteomes" id="UP000068137">
    <property type="component" value="Chromosome"/>
</dbReference>
<evidence type="ECO:0000313" key="1">
    <source>
        <dbReference type="EMBL" id="ALE18752.1"/>
    </source>
</evidence>
<dbReference type="EMBL" id="CP012390">
    <property type="protein sequence ID" value="ALE18752.1"/>
    <property type="molecule type" value="Genomic_DNA"/>
</dbReference>
<dbReference type="OrthoDB" id="6691177at2"/>
<name>A0A0M4LYA9_9ACTN</name>
<organism evidence="1 2">
    <name type="scientific">Lawsonella clevelandensis</name>
    <dbReference type="NCBI Taxonomy" id="1528099"/>
    <lineage>
        <taxon>Bacteria</taxon>
        <taxon>Bacillati</taxon>
        <taxon>Actinomycetota</taxon>
        <taxon>Actinomycetes</taxon>
        <taxon>Mycobacteriales</taxon>
        <taxon>Lawsonellaceae</taxon>
        <taxon>Lawsonella</taxon>
    </lineage>
</organism>
<protein>
    <submittedName>
        <fullName evidence="1">Uncharacterized protein</fullName>
    </submittedName>
</protein>
<dbReference type="AlphaFoldDB" id="A0A0M4LYA9"/>
<evidence type="ECO:0000313" key="2">
    <source>
        <dbReference type="Proteomes" id="UP000068137"/>
    </source>
</evidence>
<sequence>MVPLIEALAILGGSVGIVRFSEIFDVERTNEEDWFDPDLSIDTPLFIDPVMLLQSGQYWKDAHAELVNHFSFCYPLVAKSTSPRSNSAVIAQKLLTFPEPSEFCLGYTVAGTAGSGSGRGFARTLTDAIAIAIDAGLEKPEHIEELGILSERFGADRISDATCNVLKHRFIDYTQRVCLRHDIPLQNHKVRNSRVDLSVQRWVSERVLLPTNPVDGSPVILVPQRFLNELPTLNAEDWFDSNLNADLRAELNIEIGQRVSKSDLVQIARRNPDRVRRWIESQACRGDLDGYDFSGDPLGVAHFDGPPVDFATANPIKVGRRPPMNQDELSDLVSHILTKFKLFIEQQRGWELLWNEDGTEKREGAVQLAFLGMARHYLAQHSVEVDREVELGRGPVDFKLSCGTGVKLLIEVKKVHNGKFWNGLEAQLPSYLVSDEASEGWFVAIRYRDSTSSEKRVGELPQRVKALNKGATRYRFLTIDARPKTSASKL</sequence>
<gene>
    <name evidence="1" type="ORF">AL705_02700</name>
</gene>
<dbReference type="RefSeq" id="WP_053961700.1">
    <property type="nucleotide sequence ID" value="NZ_CP012390.1"/>
</dbReference>
<reference evidence="1 2" key="1">
    <citation type="journal article" date="2015" name="Genome Announc.">
        <title>Complete Genome Sequences for Two Strains of a Novel Fastidious, Partially Acid-Fast, Gram-Positive Corynebacterineae Bacterium, Derived from Human Clinical Samples.</title>
        <authorList>
            <person name="Nicholson A.C."/>
            <person name="Bell M."/>
            <person name="Humrighouse B.W."/>
            <person name="McQuiston J.R."/>
        </authorList>
    </citation>
    <scope>NUCLEOTIDE SEQUENCE [LARGE SCALE GENOMIC DNA]</scope>
    <source>
        <strain evidence="1 2">X1698</strain>
    </source>
</reference>
<dbReference type="KEGG" id="cbq:AL705_02700"/>